<dbReference type="Proteomes" id="UP001187682">
    <property type="component" value="Unassembled WGS sequence"/>
</dbReference>
<accession>A0AAE8SU19</accession>
<organism evidence="1 2">
    <name type="scientific">Cephalotrichum gorgonifer</name>
    <dbReference type="NCBI Taxonomy" id="2041049"/>
    <lineage>
        <taxon>Eukaryota</taxon>
        <taxon>Fungi</taxon>
        <taxon>Dikarya</taxon>
        <taxon>Ascomycota</taxon>
        <taxon>Pezizomycotina</taxon>
        <taxon>Sordariomycetes</taxon>
        <taxon>Hypocreomycetidae</taxon>
        <taxon>Microascales</taxon>
        <taxon>Microascaceae</taxon>
        <taxon>Cephalotrichum</taxon>
    </lineage>
</organism>
<keyword evidence="2" id="KW-1185">Reference proteome</keyword>
<comment type="caution">
    <text evidence="1">The sequence shown here is derived from an EMBL/GenBank/DDBJ whole genome shotgun (WGS) entry which is preliminary data.</text>
</comment>
<gene>
    <name evidence="1" type="ORF">DNG_03915</name>
</gene>
<protein>
    <submittedName>
        <fullName evidence="1">Uncharacterized protein</fullName>
    </submittedName>
</protein>
<dbReference type="EMBL" id="ONZQ02000004">
    <property type="protein sequence ID" value="SPO01168.1"/>
    <property type="molecule type" value="Genomic_DNA"/>
</dbReference>
<name>A0AAE8SU19_9PEZI</name>
<reference evidence="1" key="1">
    <citation type="submission" date="2018-03" db="EMBL/GenBank/DDBJ databases">
        <authorList>
            <person name="Guldener U."/>
        </authorList>
    </citation>
    <scope>NUCLEOTIDE SEQUENCE</scope>
</reference>
<evidence type="ECO:0000313" key="1">
    <source>
        <dbReference type="EMBL" id="SPO01168.1"/>
    </source>
</evidence>
<sequence>MDTGTNNTRTEHSYKQCERLACLAPSEFELIPPSLVASQDRAVPGLAPLEPPTSTAPFMWCVVCNGFPSGE</sequence>
<evidence type="ECO:0000313" key="2">
    <source>
        <dbReference type="Proteomes" id="UP001187682"/>
    </source>
</evidence>
<proteinExistence type="predicted"/>
<dbReference type="AlphaFoldDB" id="A0AAE8SU19"/>